<protein>
    <submittedName>
        <fullName evidence="1">Uncharacterized protein</fullName>
    </submittedName>
</protein>
<reference evidence="1" key="1">
    <citation type="journal article" date="2014" name="Front. Microbiol.">
        <title>High frequency of phylogenetically diverse reductive dehalogenase-homologous genes in deep subseafloor sedimentary metagenomes.</title>
        <authorList>
            <person name="Kawai M."/>
            <person name="Futagami T."/>
            <person name="Toyoda A."/>
            <person name="Takaki Y."/>
            <person name="Nishi S."/>
            <person name="Hori S."/>
            <person name="Arai W."/>
            <person name="Tsubouchi T."/>
            <person name="Morono Y."/>
            <person name="Uchiyama I."/>
            <person name="Ito T."/>
            <person name="Fujiyama A."/>
            <person name="Inagaki F."/>
            <person name="Takami H."/>
        </authorList>
    </citation>
    <scope>NUCLEOTIDE SEQUENCE</scope>
    <source>
        <strain evidence="1">Expedition CK06-06</strain>
    </source>
</reference>
<accession>X1E250</accession>
<sequence>PRLTKSLVVSTALSGRVFSFKSTRHVIPARPMHLDVPLNLLRKDEESLDEVNNKLRQLLQ</sequence>
<proteinExistence type="predicted"/>
<gene>
    <name evidence="1" type="ORF">S01H4_66822</name>
</gene>
<name>X1E250_9ZZZZ</name>
<dbReference type="AlphaFoldDB" id="X1E250"/>
<feature type="non-terminal residue" evidence="1">
    <location>
        <position position="60"/>
    </location>
</feature>
<feature type="non-terminal residue" evidence="1">
    <location>
        <position position="1"/>
    </location>
</feature>
<evidence type="ECO:0000313" key="1">
    <source>
        <dbReference type="EMBL" id="GAH27361.1"/>
    </source>
</evidence>
<organism evidence="1">
    <name type="scientific">marine sediment metagenome</name>
    <dbReference type="NCBI Taxonomy" id="412755"/>
    <lineage>
        <taxon>unclassified sequences</taxon>
        <taxon>metagenomes</taxon>
        <taxon>ecological metagenomes</taxon>
    </lineage>
</organism>
<dbReference type="EMBL" id="BART01041602">
    <property type="protein sequence ID" value="GAH27361.1"/>
    <property type="molecule type" value="Genomic_DNA"/>
</dbReference>
<comment type="caution">
    <text evidence="1">The sequence shown here is derived from an EMBL/GenBank/DDBJ whole genome shotgun (WGS) entry which is preliminary data.</text>
</comment>